<evidence type="ECO:0000313" key="9">
    <source>
        <dbReference type="Proteomes" id="UP000626092"/>
    </source>
</evidence>
<dbReference type="Proteomes" id="UP000626092">
    <property type="component" value="Unassembled WGS sequence"/>
</dbReference>
<keyword evidence="4 7" id="KW-1133">Transmembrane helix</keyword>
<dbReference type="PANTHER" id="PTHR48063:SF101">
    <property type="entry name" value="LRR RECEPTOR-LIKE SERINE_THREONINE-PROTEIN KINASE FLS2"/>
    <property type="match status" value="1"/>
</dbReference>
<dbReference type="GO" id="GO:0016020">
    <property type="term" value="C:membrane"/>
    <property type="evidence" value="ECO:0007669"/>
    <property type="project" value="UniProtKB-SubCell"/>
</dbReference>
<dbReference type="EMBL" id="WJXA01000002">
    <property type="protein sequence ID" value="KAF7151229.1"/>
    <property type="molecule type" value="Genomic_DNA"/>
</dbReference>
<dbReference type="SUPFAM" id="SSF52058">
    <property type="entry name" value="L domain-like"/>
    <property type="match status" value="1"/>
</dbReference>
<sequence length="256" mass="27843">MDDPSMTPSIAPLIPSATTPTTLSKSSKKLLGAIVTVIVIGLYLVTWGKGKDHEDLSKLDLSKLDMYQRAITNGDDHNTEIDPASVHGSIKDIKVPLGGHLDLSLVELSKATAWVQSISNLPLLKELHLSRCSLLDITPSSSLSSNSSMSLSFVDLSFISLSSSIYIWLFNFRSSLAYVDLGYNESKGSIPDDFGDMLSLTTLSLSWNQLEGGLSKSSANSSHLQSLDLFYNNLTKELHEFLQKMSGAKNSLESLD</sequence>
<dbReference type="InterPro" id="IPR032675">
    <property type="entry name" value="LRR_dom_sf"/>
</dbReference>
<keyword evidence="3" id="KW-0732">Signal</keyword>
<evidence type="ECO:0000256" key="6">
    <source>
        <dbReference type="ARBA" id="ARBA00023180"/>
    </source>
</evidence>
<gene>
    <name evidence="8" type="ORF">RHSIM_Rhsim02G0045900</name>
</gene>
<name>A0A834LWU3_RHOSS</name>
<keyword evidence="9" id="KW-1185">Reference proteome</keyword>
<dbReference type="InterPro" id="IPR001611">
    <property type="entry name" value="Leu-rich_rpt"/>
</dbReference>
<evidence type="ECO:0000256" key="1">
    <source>
        <dbReference type="ARBA" id="ARBA00004479"/>
    </source>
</evidence>
<dbReference type="AlphaFoldDB" id="A0A834LWU3"/>
<evidence type="ECO:0000313" key="8">
    <source>
        <dbReference type="EMBL" id="KAF7151229.1"/>
    </source>
</evidence>
<keyword evidence="5 7" id="KW-0472">Membrane</keyword>
<keyword evidence="2 7" id="KW-0812">Transmembrane</keyword>
<evidence type="ECO:0000256" key="3">
    <source>
        <dbReference type="ARBA" id="ARBA00022729"/>
    </source>
</evidence>
<reference evidence="8" key="1">
    <citation type="submission" date="2019-11" db="EMBL/GenBank/DDBJ databases">
        <authorList>
            <person name="Liu Y."/>
            <person name="Hou J."/>
            <person name="Li T.-Q."/>
            <person name="Guan C.-H."/>
            <person name="Wu X."/>
            <person name="Wu H.-Z."/>
            <person name="Ling F."/>
            <person name="Zhang R."/>
            <person name="Shi X.-G."/>
            <person name="Ren J.-P."/>
            <person name="Chen E.-F."/>
            <person name="Sun J.-M."/>
        </authorList>
    </citation>
    <scope>NUCLEOTIDE SEQUENCE</scope>
    <source>
        <strain evidence="8">Adult_tree_wgs_1</strain>
        <tissue evidence="8">Leaves</tissue>
    </source>
</reference>
<accession>A0A834LWU3</accession>
<comment type="subcellular location">
    <subcellularLocation>
        <location evidence="1">Membrane</location>
        <topology evidence="1">Single-pass type I membrane protein</topology>
    </subcellularLocation>
</comment>
<evidence type="ECO:0000256" key="4">
    <source>
        <dbReference type="ARBA" id="ARBA00022989"/>
    </source>
</evidence>
<organism evidence="8 9">
    <name type="scientific">Rhododendron simsii</name>
    <name type="common">Sims's rhododendron</name>
    <dbReference type="NCBI Taxonomy" id="118357"/>
    <lineage>
        <taxon>Eukaryota</taxon>
        <taxon>Viridiplantae</taxon>
        <taxon>Streptophyta</taxon>
        <taxon>Embryophyta</taxon>
        <taxon>Tracheophyta</taxon>
        <taxon>Spermatophyta</taxon>
        <taxon>Magnoliopsida</taxon>
        <taxon>eudicotyledons</taxon>
        <taxon>Gunneridae</taxon>
        <taxon>Pentapetalae</taxon>
        <taxon>asterids</taxon>
        <taxon>Ericales</taxon>
        <taxon>Ericaceae</taxon>
        <taxon>Ericoideae</taxon>
        <taxon>Rhodoreae</taxon>
        <taxon>Rhododendron</taxon>
    </lineage>
</organism>
<evidence type="ECO:0000256" key="7">
    <source>
        <dbReference type="SAM" id="Phobius"/>
    </source>
</evidence>
<dbReference type="Pfam" id="PF00560">
    <property type="entry name" value="LRR_1"/>
    <property type="match status" value="2"/>
</dbReference>
<dbReference type="Gene3D" id="3.80.10.10">
    <property type="entry name" value="Ribonuclease Inhibitor"/>
    <property type="match status" value="1"/>
</dbReference>
<dbReference type="OrthoDB" id="1748906at2759"/>
<dbReference type="PANTHER" id="PTHR48063">
    <property type="entry name" value="LRR RECEPTOR-LIKE KINASE"/>
    <property type="match status" value="1"/>
</dbReference>
<feature type="transmembrane region" description="Helical" evidence="7">
    <location>
        <begin position="30"/>
        <end position="48"/>
    </location>
</feature>
<protein>
    <submittedName>
        <fullName evidence="8">Uncharacterized protein</fullName>
    </submittedName>
</protein>
<evidence type="ECO:0000256" key="5">
    <source>
        <dbReference type="ARBA" id="ARBA00023136"/>
    </source>
</evidence>
<proteinExistence type="predicted"/>
<comment type="caution">
    <text evidence="8">The sequence shown here is derived from an EMBL/GenBank/DDBJ whole genome shotgun (WGS) entry which is preliminary data.</text>
</comment>
<evidence type="ECO:0000256" key="2">
    <source>
        <dbReference type="ARBA" id="ARBA00022692"/>
    </source>
</evidence>
<keyword evidence="6" id="KW-0325">Glycoprotein</keyword>
<dbReference type="InterPro" id="IPR046956">
    <property type="entry name" value="RLP23-like"/>
</dbReference>